<accession>A0A0E3V9Y6</accession>
<dbReference type="AlphaFoldDB" id="A0A0E3V9Y6"/>
<sequence length="131" mass="14933">MTHTQRPYSNTPAYTPRPSLSTRQLVDLELGLFLLQQIHPSAPPTALPALLRPDDARWPSLSTRQKKYLNRGRLLLAHFANSLHWQALLDAYAAAPTHRLAYDLSRDYSHFSEKTVGFSRNRLGVLRKMLA</sequence>
<dbReference type="HOGENOM" id="CLU_1926245_0_0_10"/>
<dbReference type="EMBL" id="CP010429">
    <property type="protein sequence ID" value="AKD57601.1"/>
    <property type="molecule type" value="Genomic_DNA"/>
</dbReference>
<proteinExistence type="predicted"/>
<feature type="domain" description="pPIWI-RE three-gene island" evidence="1">
    <location>
        <begin position="19"/>
        <end position="130"/>
    </location>
</feature>
<keyword evidence="3" id="KW-1185">Reference proteome</keyword>
<dbReference type="Pfam" id="PF18155">
    <property type="entry name" value="pPIWI_RE_Z"/>
    <property type="match status" value="1"/>
</dbReference>
<reference evidence="2 3" key="1">
    <citation type="journal article" date="2014" name="Curr. Microbiol.">
        <title>Spirosoma radiotolerans sp. nov., a gamma-radiation-resistant bacterium isolated from gamma ray-irradiated soil.</title>
        <authorList>
            <person name="Lee J.J."/>
            <person name="Srinivasan S."/>
            <person name="Lim S."/>
            <person name="Joe M."/>
            <person name="Im S."/>
            <person name="Bae S.I."/>
            <person name="Park K.R."/>
            <person name="Han J.H."/>
            <person name="Park S.H."/>
            <person name="Joo B.M."/>
            <person name="Park S.J."/>
            <person name="Kim M.K."/>
        </authorList>
    </citation>
    <scope>NUCLEOTIDE SEQUENCE [LARGE SCALE GENOMIC DNA]</scope>
    <source>
        <strain evidence="2 3">DG5A</strain>
    </source>
</reference>
<organism evidence="2 3">
    <name type="scientific">Spirosoma radiotolerans</name>
    <dbReference type="NCBI Taxonomy" id="1379870"/>
    <lineage>
        <taxon>Bacteria</taxon>
        <taxon>Pseudomonadati</taxon>
        <taxon>Bacteroidota</taxon>
        <taxon>Cytophagia</taxon>
        <taxon>Cytophagales</taxon>
        <taxon>Cytophagaceae</taxon>
        <taxon>Spirosoma</taxon>
    </lineage>
</organism>
<protein>
    <recommendedName>
        <fullName evidence="1">pPIWI-RE three-gene island domain-containing protein</fullName>
    </recommendedName>
</protein>
<dbReference type="RefSeq" id="WP_046577580.1">
    <property type="nucleotide sequence ID" value="NZ_CP010429.1"/>
</dbReference>
<name>A0A0E3V9Y6_9BACT</name>
<gene>
    <name evidence="2" type="ORF">SD10_24575</name>
</gene>
<dbReference type="Proteomes" id="UP000033054">
    <property type="component" value="Chromosome"/>
</dbReference>
<dbReference type="PATRIC" id="fig|1379870.5.peg.5316"/>
<dbReference type="STRING" id="1379870.SD10_24575"/>
<evidence type="ECO:0000313" key="3">
    <source>
        <dbReference type="Proteomes" id="UP000033054"/>
    </source>
</evidence>
<evidence type="ECO:0000313" key="2">
    <source>
        <dbReference type="EMBL" id="AKD57601.1"/>
    </source>
</evidence>
<dbReference type="KEGG" id="srd:SD10_24575"/>
<dbReference type="InterPro" id="IPR055254">
    <property type="entry name" value="pPIWI_RE_Z"/>
</dbReference>
<evidence type="ECO:0000259" key="1">
    <source>
        <dbReference type="Pfam" id="PF18155"/>
    </source>
</evidence>
<dbReference type="OrthoDB" id="957712at2"/>